<feature type="signal peptide" evidence="3">
    <location>
        <begin position="1"/>
        <end position="24"/>
    </location>
</feature>
<feature type="region of interest" description="Disordered" evidence="1">
    <location>
        <begin position="694"/>
        <end position="727"/>
    </location>
</feature>
<dbReference type="Gene3D" id="2.60.40.10">
    <property type="entry name" value="Immunoglobulins"/>
    <property type="match status" value="2"/>
</dbReference>
<dbReference type="AlphaFoldDB" id="A0A371J552"/>
<keyword evidence="2" id="KW-0472">Membrane</keyword>
<evidence type="ECO:0000313" key="4">
    <source>
        <dbReference type="EMBL" id="RDY27865.1"/>
    </source>
</evidence>
<dbReference type="OrthoDB" id="3171015at2"/>
<feature type="chain" id="PRO_5039694690" description="DUF5011 domain-containing protein" evidence="3">
    <location>
        <begin position="25"/>
        <end position="753"/>
    </location>
</feature>
<reference evidence="4 5" key="1">
    <citation type="journal article" date="2017" name="Genome Announc.">
        <title>Draft Genome Sequence of Romboutsia weinsteinii sp. nov. Strain CCRI-19649(T) Isolated from Surface Water.</title>
        <authorList>
            <person name="Maheux A.F."/>
            <person name="Boudreau D.K."/>
            <person name="Berube E."/>
            <person name="Boissinot M."/>
            <person name="Cantin P."/>
            <person name="Raymond F."/>
            <person name="Corbeil J."/>
            <person name="Omar R.F."/>
            <person name="Bergeron M.G."/>
        </authorList>
    </citation>
    <scope>NUCLEOTIDE SEQUENCE [LARGE SCALE GENOMIC DNA]</scope>
    <source>
        <strain evidence="4 5">CCRI-19649</strain>
    </source>
</reference>
<evidence type="ECO:0008006" key="6">
    <source>
        <dbReference type="Google" id="ProtNLM"/>
    </source>
</evidence>
<protein>
    <recommendedName>
        <fullName evidence="6">DUF5011 domain-containing protein</fullName>
    </recommendedName>
</protein>
<feature type="compositionally biased region" description="Basic and acidic residues" evidence="1">
    <location>
        <begin position="694"/>
        <end position="704"/>
    </location>
</feature>
<dbReference type="RefSeq" id="WP_116041329.1">
    <property type="nucleotide sequence ID" value="NZ_NOJY02000010.1"/>
</dbReference>
<proteinExistence type="predicted"/>
<feature type="transmembrane region" description="Helical" evidence="2">
    <location>
        <begin position="729"/>
        <end position="748"/>
    </location>
</feature>
<dbReference type="CDD" id="cd00688">
    <property type="entry name" value="ISOPREN_C2_like"/>
    <property type="match status" value="1"/>
</dbReference>
<keyword evidence="3" id="KW-0732">Signal</keyword>
<feature type="compositionally biased region" description="Low complexity" evidence="1">
    <location>
        <begin position="708"/>
        <end position="727"/>
    </location>
</feature>
<evidence type="ECO:0000256" key="1">
    <source>
        <dbReference type="SAM" id="MobiDB-lite"/>
    </source>
</evidence>
<keyword evidence="5" id="KW-1185">Reference proteome</keyword>
<organism evidence="4 5">
    <name type="scientific">Romboutsia weinsteinii</name>
    <dbReference type="NCBI Taxonomy" id="2020949"/>
    <lineage>
        <taxon>Bacteria</taxon>
        <taxon>Bacillati</taxon>
        <taxon>Bacillota</taxon>
        <taxon>Clostridia</taxon>
        <taxon>Peptostreptococcales</taxon>
        <taxon>Peptostreptococcaceae</taxon>
        <taxon>Romboutsia</taxon>
    </lineage>
</organism>
<accession>A0A371J552</accession>
<evidence type="ECO:0000256" key="3">
    <source>
        <dbReference type="SAM" id="SignalP"/>
    </source>
</evidence>
<dbReference type="InterPro" id="IPR013783">
    <property type="entry name" value="Ig-like_fold"/>
</dbReference>
<evidence type="ECO:0000313" key="5">
    <source>
        <dbReference type="Proteomes" id="UP000215694"/>
    </source>
</evidence>
<comment type="caution">
    <text evidence="4">The sequence shown here is derived from an EMBL/GenBank/DDBJ whole genome shotgun (WGS) entry which is preliminary data.</text>
</comment>
<dbReference type="EMBL" id="NOJY02000010">
    <property type="protein sequence ID" value="RDY27865.1"/>
    <property type="molecule type" value="Genomic_DNA"/>
</dbReference>
<dbReference type="SUPFAM" id="SSF48239">
    <property type="entry name" value="Terpenoid cyclases/Protein prenyltransferases"/>
    <property type="match status" value="1"/>
</dbReference>
<keyword evidence="2" id="KW-0812">Transmembrane</keyword>
<name>A0A371J552_9FIRM</name>
<dbReference type="InterPro" id="IPR008930">
    <property type="entry name" value="Terpenoid_cyclase/PrenylTrfase"/>
</dbReference>
<evidence type="ECO:0000256" key="2">
    <source>
        <dbReference type="SAM" id="Phobius"/>
    </source>
</evidence>
<feature type="region of interest" description="Disordered" evidence="1">
    <location>
        <begin position="40"/>
        <end position="87"/>
    </location>
</feature>
<dbReference type="Proteomes" id="UP000215694">
    <property type="component" value="Unassembled WGS sequence"/>
</dbReference>
<keyword evidence="2" id="KW-1133">Transmembrane helix</keyword>
<sequence>MKIPKRIIATLTVGAIVAVNSAPAIVSAQEVVNENPQTTITLESNQEEPENNKELEQSESEVSEESKEITNENPETDSTDTIIENNSDNLVENKETEIIKEESIKNNEENIVSQKEIKALTLNEAIENSRGYYKQHKNNLTEWWEMVVLDYIGENINSNPYKLETWGSNLITPDTSVVNDAGKLLGLLARGEDPKNYQGKDWAKVLADKQNNYKYGSFNGGNFNLWAMISLEICNQEYDREFALETLLKLQNPKTGGYSMSDYVEGQSHWASVDMTGMALIALSFYKDDARAQDSINKAVQYLEDQTRTDGLFGGDSNSTAMAITGLLAAGKDINSQTWSGLKDGLISMQLTEEVVTDEYGYDENGNYGPQKVTHYPGEFYWKKSSQTINSIATYQSLIALSEYKSGNSMWHNMAKEYDLLEDQRELSKLPKIHAQTIVANIGDKIDLLKNVSAEDKDGNPLDVKIVNENVPKNAGIVTKDGLYSVTYKAVDSDGREQIKLVDVKINKVNNLTIIDDESKVESVMKKLAEALKEVDENGNLKYSLEEKEVKNLEDDKVLYTFILSENTNTKNTGARYEIRMILSKDNKAPELPILAEKLNEIPVISINNESNIKDGKITVRLGEKVDLLKGVEATDAEDGKVDVDVIEKSEGLDDNYTAIKVGSYDVVYEAKDSKGATARKSIKLIINDKKEDPKEDIKDENNKVESTNQNKNPQNQNGNKNNPTTGDVSIATTGVVGLVSILGLAVLNRRKK</sequence>
<gene>
    <name evidence="4" type="ORF">CHL78_007630</name>
</gene>
<dbReference type="Gene3D" id="1.50.10.20">
    <property type="match status" value="1"/>
</dbReference>